<dbReference type="Proteomes" id="UP000693970">
    <property type="component" value="Unassembled WGS sequence"/>
</dbReference>
<feature type="compositionally biased region" description="Polar residues" evidence="2">
    <location>
        <begin position="538"/>
        <end position="547"/>
    </location>
</feature>
<evidence type="ECO:0000313" key="4">
    <source>
        <dbReference type="Proteomes" id="UP000693970"/>
    </source>
</evidence>
<name>A0A9K3L0M7_9STRA</name>
<sequence>MSSEDLVLERLRSYFGDVLRAENESLWSSSNYVSKCQLLMEMEILHEILPPKSPAHLKKYTPSARMKFILCALRNLHTSMHCMKCFKKGVECQMKLPSLPSIKTQVMFVEKMTQWFDWKGNNVPRPLSLCVPKRAHADSFVNVYHEAASTIFGCNTNVVAGVDGGSIMYCTCYVSKNTEMDDVKHFGEAAKQMVKKLQQRIMENEDEQEQEEISSIGMKDVNGPVKMTQISGRIFFHSTSFPHPILGKIVPTNNKRPNAYDYAVRFTICGPSNIIVVVRIEQCRDTIPIGKAGFSDDINKKIQSDQQSHETDPNKKSFFGPNWHVPILNGVYLRQNHDNDTPRLGGYSSHDKEGNLHSWPWTVHPLVATNSELISYENDALIRELHDKCVSICIEADKNPSRQKALKGLTKNYLSYDKHRDFIISRSCTPVDHVLTDDSINTIISSMCQGPDYTTFYQDVGEEEASLFFSRHLDGRYSETAIRNFGYPNNTVLTHNIQNISSHKPYSNEHDTNNETNYSKRPASTAITSPTKRPRTVIQLSQSPPKL</sequence>
<keyword evidence="4" id="KW-1185">Reference proteome</keyword>
<organism evidence="3 4">
    <name type="scientific">Nitzschia inconspicua</name>
    <dbReference type="NCBI Taxonomy" id="303405"/>
    <lineage>
        <taxon>Eukaryota</taxon>
        <taxon>Sar</taxon>
        <taxon>Stramenopiles</taxon>
        <taxon>Ochrophyta</taxon>
        <taxon>Bacillariophyta</taxon>
        <taxon>Bacillariophyceae</taxon>
        <taxon>Bacillariophycidae</taxon>
        <taxon>Bacillariales</taxon>
        <taxon>Bacillariaceae</taxon>
        <taxon>Nitzschia</taxon>
    </lineage>
</organism>
<dbReference type="AlphaFoldDB" id="A0A9K3L0M7"/>
<proteinExistence type="predicted"/>
<evidence type="ECO:0000313" key="3">
    <source>
        <dbReference type="EMBL" id="KAG7353498.1"/>
    </source>
</evidence>
<evidence type="ECO:0000256" key="2">
    <source>
        <dbReference type="SAM" id="MobiDB-lite"/>
    </source>
</evidence>
<reference evidence="3" key="1">
    <citation type="journal article" date="2021" name="Sci. Rep.">
        <title>Diploid genomic architecture of Nitzschia inconspicua, an elite biomass production diatom.</title>
        <authorList>
            <person name="Oliver A."/>
            <person name="Podell S."/>
            <person name="Pinowska A."/>
            <person name="Traller J.C."/>
            <person name="Smith S.R."/>
            <person name="McClure R."/>
            <person name="Beliaev A."/>
            <person name="Bohutskyi P."/>
            <person name="Hill E.A."/>
            <person name="Rabines A."/>
            <person name="Zheng H."/>
            <person name="Allen L.Z."/>
            <person name="Kuo A."/>
            <person name="Grigoriev I.V."/>
            <person name="Allen A.E."/>
            <person name="Hazlebeck D."/>
            <person name="Allen E.E."/>
        </authorList>
    </citation>
    <scope>NUCLEOTIDE SEQUENCE</scope>
    <source>
        <strain evidence="3">Hildebrandi</strain>
    </source>
</reference>
<gene>
    <name evidence="3" type="ORF">IV203_002853</name>
</gene>
<comment type="caution">
    <text evidence="3">The sequence shown here is derived from an EMBL/GenBank/DDBJ whole genome shotgun (WGS) entry which is preliminary data.</text>
</comment>
<keyword evidence="1" id="KW-0175">Coiled coil</keyword>
<accession>A0A9K3L0M7</accession>
<protein>
    <submittedName>
        <fullName evidence="3">Uncharacterized protein</fullName>
    </submittedName>
</protein>
<dbReference type="EMBL" id="JAGRRH010000016">
    <property type="protein sequence ID" value="KAG7353498.1"/>
    <property type="molecule type" value="Genomic_DNA"/>
</dbReference>
<feature type="coiled-coil region" evidence="1">
    <location>
        <begin position="187"/>
        <end position="214"/>
    </location>
</feature>
<reference evidence="3" key="2">
    <citation type="submission" date="2021-04" db="EMBL/GenBank/DDBJ databases">
        <authorList>
            <person name="Podell S."/>
        </authorList>
    </citation>
    <scope>NUCLEOTIDE SEQUENCE</scope>
    <source>
        <strain evidence="3">Hildebrandi</strain>
    </source>
</reference>
<dbReference type="OrthoDB" id="341482at2759"/>
<feature type="region of interest" description="Disordered" evidence="2">
    <location>
        <begin position="502"/>
        <end position="547"/>
    </location>
</feature>
<evidence type="ECO:0000256" key="1">
    <source>
        <dbReference type="SAM" id="Coils"/>
    </source>
</evidence>